<dbReference type="Proteomes" id="UP001422074">
    <property type="component" value="Unassembled WGS sequence"/>
</dbReference>
<dbReference type="InterPro" id="IPR000212">
    <property type="entry name" value="DNA_helicase_UvrD/REP"/>
</dbReference>
<dbReference type="NCBIfam" id="TIGR01073">
    <property type="entry name" value="pcrA"/>
    <property type="match status" value="1"/>
</dbReference>
<proteinExistence type="inferred from homology"/>
<dbReference type="CDD" id="cd17932">
    <property type="entry name" value="DEXQc_UvrD"/>
    <property type="match status" value="1"/>
</dbReference>
<dbReference type="RefSeq" id="WP_345882773.1">
    <property type="nucleotide sequence ID" value="NZ_JBDFRB010000001.1"/>
</dbReference>
<dbReference type="CDD" id="cd18807">
    <property type="entry name" value="SF1_C_UvrD"/>
    <property type="match status" value="1"/>
</dbReference>
<evidence type="ECO:0000256" key="11">
    <source>
        <dbReference type="RuleBase" id="RU364053"/>
    </source>
</evidence>
<dbReference type="InterPro" id="IPR013986">
    <property type="entry name" value="DExx_box_DNA_helicase_dom_sf"/>
</dbReference>
<keyword evidence="6 11" id="KW-0238">DNA-binding</keyword>
<dbReference type="GO" id="GO:0016787">
    <property type="term" value="F:hydrolase activity"/>
    <property type="evidence" value="ECO:0007669"/>
    <property type="project" value="UniProtKB-KW"/>
</dbReference>
<dbReference type="EC" id="5.6.2.4" evidence="11"/>
<evidence type="ECO:0000313" key="16">
    <source>
        <dbReference type="Proteomes" id="UP001422074"/>
    </source>
</evidence>
<evidence type="ECO:0000256" key="5">
    <source>
        <dbReference type="ARBA" id="ARBA00022840"/>
    </source>
</evidence>
<evidence type="ECO:0000256" key="2">
    <source>
        <dbReference type="ARBA" id="ARBA00022741"/>
    </source>
</evidence>
<feature type="domain" description="UvrD-like helicase ATP-binding" evidence="13">
    <location>
        <begin position="68"/>
        <end position="360"/>
    </location>
</feature>
<keyword evidence="4 10" id="KW-0347">Helicase</keyword>
<feature type="domain" description="UvrD-like helicase C-terminal" evidence="14">
    <location>
        <begin position="361"/>
        <end position="654"/>
    </location>
</feature>
<dbReference type="PANTHER" id="PTHR11070">
    <property type="entry name" value="UVRD / RECB / PCRA DNA HELICASE FAMILY MEMBER"/>
    <property type="match status" value="1"/>
</dbReference>
<dbReference type="SUPFAM" id="SSF52540">
    <property type="entry name" value="P-loop containing nucleoside triphosphate hydrolases"/>
    <property type="match status" value="1"/>
</dbReference>
<comment type="catalytic activity">
    <reaction evidence="8">
        <text>Couples ATP hydrolysis with the unwinding of duplex DNA by translocating in the 3'-5' direction.</text>
        <dbReference type="EC" id="5.6.2.4"/>
    </reaction>
</comment>
<dbReference type="InterPro" id="IPR014016">
    <property type="entry name" value="UvrD-like_ATP-bd"/>
</dbReference>
<keyword evidence="3 10" id="KW-0378">Hydrolase</keyword>
<evidence type="ECO:0000256" key="4">
    <source>
        <dbReference type="ARBA" id="ARBA00022806"/>
    </source>
</evidence>
<dbReference type="EMBL" id="JBDFRB010000001">
    <property type="protein sequence ID" value="MEN2743290.1"/>
    <property type="molecule type" value="Genomic_DNA"/>
</dbReference>
<dbReference type="PROSITE" id="PS51217">
    <property type="entry name" value="UVRD_HELICASE_CTER"/>
    <property type="match status" value="1"/>
</dbReference>
<dbReference type="Pfam" id="PF13361">
    <property type="entry name" value="UvrD_C"/>
    <property type="match status" value="1"/>
</dbReference>
<dbReference type="InterPro" id="IPR014017">
    <property type="entry name" value="DNA_helicase_UvrD-like_C"/>
</dbReference>
<feature type="binding site" evidence="10">
    <location>
        <begin position="89"/>
        <end position="96"/>
    </location>
    <ligand>
        <name>ATP</name>
        <dbReference type="ChEBI" id="CHEBI:30616"/>
    </ligand>
</feature>
<sequence>MDMLFDPYAHVPKAGMPGGAHEPDPEELPPAPDEEGAPEELPAGWLPASDPAEDARREAEAEAAHLLEGLNPQQLEAVTHAGSPLLIVAGAGSGKTRVLSHRIAYLLATRRAHHGEILAITFTNKAAAEMRERIEALVGDRAQRMWISTFHSSCVRILRREASSVGLNSNFSIYDSADSLRLITLVHKGLELDPKKVAPKAVQHKISALKNELIDAEDFAARANFNDPFEAGVAEVYKGYAERLRQANAMDFDDLIAQTVYMFRAFPAVAENYRRRFRHVLVDEYQDTNHAQYALVREIVGAGDGSEAGAGVEPAELTVVGDSDQSIYAFRGADIRNIVEFEKDYPDARTIKLEQNYRSTQTILSAANAVIARNPNRPEKRLWTAEGDGERIIGYAGENEHEEARFIAGEIDRLTDAGAFRPGDVAVFYRTNAQSRSLEEILMRVGLPYKVVGGTRFYERKEVKDALAYLRVLVNPDDDVNLRRILNEPKRGIGERAEGTIAALAERDRIPFMAAMRRADEAPGMATRSVNAVRTFVKLLDDLTAVAEGSGAAASLEAVLEQTGYLAALRTSTDPQDESRVENLAELVAVVREYERENPEGSLEAFLEQVSLVADADQIPDTPDGASQAEVDAAVAEAKRQGVVTLMTLHTAKGLEFPVVFLTGMEHGVFPHRRSATDPDELAEERRLAYVGLTRARKRLYVTRSEVRSLWGQSEYYPASQFLGEIPAELIDWKREGSKRPPAVGTAGDRFSRFGGDSRYGGSSWGSGTSRNAQFATISPAQKANRVQPQKEVIAVEPGDTVNHTAFGEGTVIGVEGAGDKTVAKVRFDIGEKRLLLRYAPLTKVG</sequence>
<evidence type="ECO:0000259" key="13">
    <source>
        <dbReference type="PROSITE" id="PS51198"/>
    </source>
</evidence>
<organism evidence="15 16">
    <name type="scientific">Sinomonas halotolerans</name>
    <dbReference type="NCBI Taxonomy" id="1644133"/>
    <lineage>
        <taxon>Bacteria</taxon>
        <taxon>Bacillati</taxon>
        <taxon>Actinomycetota</taxon>
        <taxon>Actinomycetes</taxon>
        <taxon>Micrococcales</taxon>
        <taxon>Micrococcaceae</taxon>
        <taxon>Sinomonas</taxon>
    </lineage>
</organism>
<dbReference type="InterPro" id="IPR005751">
    <property type="entry name" value="ATP-dep_DNA_helicase_PcrA"/>
</dbReference>
<accession>A0ABU9WVU4</accession>
<dbReference type="Gene3D" id="1.10.10.160">
    <property type="match status" value="1"/>
</dbReference>
<keyword evidence="5 10" id="KW-0067">ATP-binding</keyword>
<evidence type="ECO:0000256" key="1">
    <source>
        <dbReference type="ARBA" id="ARBA00009922"/>
    </source>
</evidence>
<protein>
    <recommendedName>
        <fullName evidence="11">ATP-dependent DNA helicase</fullName>
        <ecNumber evidence="11">5.6.2.4</ecNumber>
    </recommendedName>
</protein>
<dbReference type="Pfam" id="PF21196">
    <property type="entry name" value="PcrA_UvrD_tudor"/>
    <property type="match status" value="1"/>
</dbReference>
<keyword evidence="16" id="KW-1185">Reference proteome</keyword>
<reference evidence="15 16" key="1">
    <citation type="submission" date="2024-05" db="EMBL/GenBank/DDBJ databases">
        <title>Sinomonas sp. nov., isolated from a waste landfill.</title>
        <authorList>
            <person name="Zhao Y."/>
        </authorList>
    </citation>
    <scope>NUCLEOTIDE SEQUENCE [LARGE SCALE GENOMIC DNA]</scope>
    <source>
        <strain evidence="15 16">CCTCC AB2014300</strain>
    </source>
</reference>
<dbReference type="Pfam" id="PF00580">
    <property type="entry name" value="UvrD-helicase"/>
    <property type="match status" value="1"/>
</dbReference>
<dbReference type="Gene3D" id="1.10.486.10">
    <property type="entry name" value="PCRA, domain 4"/>
    <property type="match status" value="1"/>
</dbReference>
<keyword evidence="7" id="KW-0413">Isomerase</keyword>
<evidence type="ECO:0000256" key="6">
    <source>
        <dbReference type="ARBA" id="ARBA00023125"/>
    </source>
</evidence>
<evidence type="ECO:0000256" key="8">
    <source>
        <dbReference type="ARBA" id="ARBA00034617"/>
    </source>
</evidence>
<dbReference type="PANTHER" id="PTHR11070:SF2">
    <property type="entry name" value="ATP-DEPENDENT DNA HELICASE SRS2"/>
    <property type="match status" value="1"/>
</dbReference>
<dbReference type="InterPro" id="IPR027417">
    <property type="entry name" value="P-loop_NTPase"/>
</dbReference>
<comment type="catalytic activity">
    <reaction evidence="9 11">
        <text>ATP + H2O = ADP + phosphate + H(+)</text>
        <dbReference type="Rhea" id="RHEA:13065"/>
        <dbReference type="ChEBI" id="CHEBI:15377"/>
        <dbReference type="ChEBI" id="CHEBI:15378"/>
        <dbReference type="ChEBI" id="CHEBI:30616"/>
        <dbReference type="ChEBI" id="CHEBI:43474"/>
        <dbReference type="ChEBI" id="CHEBI:456216"/>
        <dbReference type="EC" id="5.6.2.4"/>
    </reaction>
</comment>
<name>A0ABU9WVU4_9MICC</name>
<evidence type="ECO:0000256" key="9">
    <source>
        <dbReference type="ARBA" id="ARBA00048988"/>
    </source>
</evidence>
<evidence type="ECO:0000256" key="10">
    <source>
        <dbReference type="PROSITE-ProRule" id="PRU00560"/>
    </source>
</evidence>
<comment type="similarity">
    <text evidence="1 11">Belongs to the helicase family. UvrD subfamily.</text>
</comment>
<dbReference type="PROSITE" id="PS51198">
    <property type="entry name" value="UVRD_HELICASE_ATP_BIND"/>
    <property type="match status" value="1"/>
</dbReference>
<feature type="region of interest" description="Disordered" evidence="12">
    <location>
        <begin position="1"/>
        <end position="58"/>
    </location>
</feature>
<keyword evidence="2 10" id="KW-0547">Nucleotide-binding</keyword>
<feature type="compositionally biased region" description="Acidic residues" evidence="12">
    <location>
        <begin position="24"/>
        <end position="38"/>
    </location>
</feature>
<evidence type="ECO:0000313" key="15">
    <source>
        <dbReference type="EMBL" id="MEN2743290.1"/>
    </source>
</evidence>
<evidence type="ECO:0000259" key="14">
    <source>
        <dbReference type="PROSITE" id="PS51217"/>
    </source>
</evidence>
<dbReference type="GO" id="GO:0003678">
    <property type="term" value="F:DNA helicase activity"/>
    <property type="evidence" value="ECO:0007669"/>
    <property type="project" value="UniProtKB-EC"/>
</dbReference>
<evidence type="ECO:0000256" key="7">
    <source>
        <dbReference type="ARBA" id="ARBA00023235"/>
    </source>
</evidence>
<gene>
    <name evidence="15" type="primary">pcrA</name>
    <name evidence="15" type="ORF">ABCQ75_01885</name>
</gene>
<dbReference type="Gene3D" id="3.40.50.300">
    <property type="entry name" value="P-loop containing nucleotide triphosphate hydrolases"/>
    <property type="match status" value="2"/>
</dbReference>
<comment type="caution">
    <text evidence="15">The sequence shown here is derived from an EMBL/GenBank/DDBJ whole genome shotgun (WGS) entry which is preliminary data.</text>
</comment>
<evidence type="ECO:0000256" key="3">
    <source>
        <dbReference type="ARBA" id="ARBA00022801"/>
    </source>
</evidence>
<evidence type="ECO:0000256" key="12">
    <source>
        <dbReference type="SAM" id="MobiDB-lite"/>
    </source>
</evidence>